<dbReference type="GO" id="GO:0001510">
    <property type="term" value="P:RNA methylation"/>
    <property type="evidence" value="ECO:0007669"/>
    <property type="project" value="InterPro"/>
</dbReference>
<dbReference type="Gene3D" id="3.30.70.1170">
    <property type="entry name" value="Sun protein, domain 3"/>
    <property type="match status" value="1"/>
</dbReference>
<feature type="binding site" evidence="6">
    <location>
        <begin position="110"/>
        <end position="116"/>
    </location>
    <ligand>
        <name>S-adenosyl-L-methionine</name>
        <dbReference type="ChEBI" id="CHEBI:59789"/>
    </ligand>
</feature>
<evidence type="ECO:0000256" key="4">
    <source>
        <dbReference type="ARBA" id="ARBA00022691"/>
    </source>
</evidence>
<dbReference type="Pfam" id="PF01189">
    <property type="entry name" value="Methyltr_RsmB-F"/>
    <property type="match status" value="1"/>
</dbReference>
<organism evidence="9 10">
    <name type="scientific">Segatella copri</name>
    <dbReference type="NCBI Taxonomy" id="165179"/>
    <lineage>
        <taxon>Bacteria</taxon>
        <taxon>Pseudomonadati</taxon>
        <taxon>Bacteroidota</taxon>
        <taxon>Bacteroidia</taxon>
        <taxon>Bacteroidales</taxon>
        <taxon>Prevotellaceae</taxon>
        <taxon>Segatella</taxon>
    </lineage>
</organism>
<dbReference type="Gene3D" id="2.30.130.60">
    <property type="match status" value="1"/>
</dbReference>
<accession>A0A6G1U100</accession>
<dbReference type="PANTHER" id="PTHR22807:SF30">
    <property type="entry name" value="28S RRNA (CYTOSINE(4447)-C(5))-METHYLTRANSFERASE-RELATED"/>
    <property type="match status" value="1"/>
</dbReference>
<keyword evidence="3 6" id="KW-0808">Transferase</keyword>
<keyword evidence="5 6" id="KW-0694">RNA-binding</keyword>
<proteinExistence type="inferred from homology"/>
<evidence type="ECO:0000256" key="5">
    <source>
        <dbReference type="ARBA" id="ARBA00022884"/>
    </source>
</evidence>
<sequence length="475" mass="53940">MKTLPEDFIKYTQELMGEELFLQLKQGITEGEAPTSIRLNPFKCKEGEDAPGEPIPWCPSTGRYLSSRPNFTFDPWLHAGKYYVQEASSMFVDLVIRQLVHEPVMMLDLCAAPGGKSTALRAALPEGSLLFSNEPMRTRSQILAENIQKFGHPDMIVTNNYPRDYKKSKLQFDVILTDVPCSGEGMFRKDDGAIEEWSLQNVDNCWHLQREIVSDIWNCLKPGGILIYSTCTFNAHEDEENIAWICEELGAEPIALTGIDESWNITGNLIGTEIPVYRFLPGKTRGEGIFLAALRKEGEAEMEKEDKKKKKDKNKEKGKNRGNKGKSQLVPTDWLKSSDYETIAEEDNFYAIPSRWKAIYEEAARNLKVIHAGVKLGTSKGKDIIPDQSLALSVMLNKEVFPQVELSYEDAIRYLRKEAVNLPAETPKGYVLVTYRQMPLGWEKNIGNRANNLYPQEWKIKSTHIPEEQLIINDL</sequence>
<comment type="caution">
    <text evidence="6">Lacks conserved residue(s) required for the propagation of feature annotation.</text>
</comment>
<evidence type="ECO:0000313" key="9">
    <source>
        <dbReference type="EMBL" id="MQN81223.1"/>
    </source>
</evidence>
<dbReference type="Pfam" id="PF13636">
    <property type="entry name" value="Methyltranf_PUA"/>
    <property type="match status" value="1"/>
</dbReference>
<dbReference type="GO" id="GO:0008173">
    <property type="term" value="F:RNA methyltransferase activity"/>
    <property type="evidence" value="ECO:0007669"/>
    <property type="project" value="InterPro"/>
</dbReference>
<feature type="domain" description="SAM-dependent MTase RsmB/NOP-type" evidence="8">
    <location>
        <begin position="1"/>
        <end position="297"/>
    </location>
</feature>
<dbReference type="InterPro" id="IPR027391">
    <property type="entry name" value="Nol1_Nop2_Fmu_2"/>
</dbReference>
<protein>
    <recommendedName>
        <fullName evidence="8">SAM-dependent MTase RsmB/NOP-type domain-containing protein</fullName>
    </recommendedName>
</protein>
<dbReference type="Proteomes" id="UP000480425">
    <property type="component" value="Unassembled WGS sequence"/>
</dbReference>
<evidence type="ECO:0000256" key="7">
    <source>
        <dbReference type="SAM" id="MobiDB-lite"/>
    </source>
</evidence>
<feature type="binding site" evidence="6">
    <location>
        <position position="134"/>
    </location>
    <ligand>
        <name>S-adenosyl-L-methionine</name>
        <dbReference type="ChEBI" id="CHEBI:59789"/>
    </ligand>
</feature>
<dbReference type="EMBL" id="VZCB01000079">
    <property type="protein sequence ID" value="MQN81223.1"/>
    <property type="molecule type" value="Genomic_DNA"/>
</dbReference>
<keyword evidence="4 6" id="KW-0949">S-adenosyl-L-methionine</keyword>
<dbReference type="PRINTS" id="PR02008">
    <property type="entry name" value="RCMTFAMILY"/>
</dbReference>
<reference evidence="9 10" key="1">
    <citation type="submission" date="2019-09" db="EMBL/GenBank/DDBJ databases">
        <title>Distinct polysaccharide growth profiles of human intestinal Prevotella copri isolates.</title>
        <authorList>
            <person name="Fehlner-Peach H."/>
            <person name="Magnabosco C."/>
            <person name="Raghavan V."/>
            <person name="Scher J.U."/>
            <person name="Tett A."/>
            <person name="Cox L.M."/>
            <person name="Gottsegen C."/>
            <person name="Watters A."/>
            <person name="Wiltshire- Gordon J.D."/>
            <person name="Segata N."/>
            <person name="Bonneau R."/>
            <person name="Littman D.R."/>
        </authorList>
    </citation>
    <scope>NUCLEOTIDE SEQUENCE [LARGE SCALE GENOMIC DNA]</scope>
    <source>
        <strain evidence="10">iA622</strain>
    </source>
</reference>
<gene>
    <name evidence="9" type="ORF">F7D73_09740</name>
</gene>
<dbReference type="PROSITE" id="PS51686">
    <property type="entry name" value="SAM_MT_RSMB_NOP"/>
    <property type="match status" value="1"/>
</dbReference>
<name>A0A6G1U100_9BACT</name>
<comment type="caution">
    <text evidence="9">The sequence shown here is derived from an EMBL/GenBank/DDBJ whole genome shotgun (WGS) entry which is preliminary data.</text>
</comment>
<dbReference type="Pfam" id="PF17125">
    <property type="entry name" value="Methyltr_RsmF_N"/>
    <property type="match status" value="1"/>
</dbReference>
<evidence type="ECO:0000313" key="10">
    <source>
        <dbReference type="Proteomes" id="UP000480425"/>
    </source>
</evidence>
<dbReference type="InterPro" id="IPR049560">
    <property type="entry name" value="MeTrfase_RsmB-F_NOP2_cat"/>
</dbReference>
<dbReference type="OrthoDB" id="9810297at2"/>
<keyword evidence="1" id="KW-0963">Cytoplasm</keyword>
<dbReference type="PANTHER" id="PTHR22807">
    <property type="entry name" value="NOP2 YEAST -RELATED NOL1/NOP2/FMU SUN DOMAIN-CONTAINING"/>
    <property type="match status" value="1"/>
</dbReference>
<keyword evidence="2 6" id="KW-0489">Methyltransferase</keyword>
<evidence type="ECO:0000256" key="6">
    <source>
        <dbReference type="PROSITE-ProRule" id="PRU01023"/>
    </source>
</evidence>
<dbReference type="Gene3D" id="3.40.50.150">
    <property type="entry name" value="Vaccinia Virus protein VP39"/>
    <property type="match status" value="1"/>
</dbReference>
<dbReference type="InterPro" id="IPR029063">
    <property type="entry name" value="SAM-dependent_MTases_sf"/>
</dbReference>
<dbReference type="InterPro" id="IPR001678">
    <property type="entry name" value="MeTrfase_RsmB-F_NOP2_dom"/>
</dbReference>
<evidence type="ECO:0000256" key="2">
    <source>
        <dbReference type="ARBA" id="ARBA00022603"/>
    </source>
</evidence>
<dbReference type="GO" id="GO:0003723">
    <property type="term" value="F:RNA binding"/>
    <property type="evidence" value="ECO:0007669"/>
    <property type="project" value="UniProtKB-UniRule"/>
</dbReference>
<comment type="similarity">
    <text evidence="6">Belongs to the class I-like SAM-binding methyltransferase superfamily. RsmB/NOP family.</text>
</comment>
<dbReference type="SUPFAM" id="SSF53335">
    <property type="entry name" value="S-adenosyl-L-methionine-dependent methyltransferases"/>
    <property type="match status" value="1"/>
</dbReference>
<evidence type="ECO:0000256" key="3">
    <source>
        <dbReference type="ARBA" id="ARBA00022679"/>
    </source>
</evidence>
<evidence type="ECO:0000256" key="1">
    <source>
        <dbReference type="ARBA" id="ARBA00022490"/>
    </source>
</evidence>
<evidence type="ECO:0000259" key="8">
    <source>
        <dbReference type="PROSITE" id="PS51686"/>
    </source>
</evidence>
<dbReference type="InterPro" id="IPR031341">
    <property type="entry name" value="Methyltr_RsmF_N"/>
</dbReference>
<dbReference type="AlphaFoldDB" id="A0A6G1U100"/>
<feature type="region of interest" description="Disordered" evidence="7">
    <location>
        <begin position="301"/>
        <end position="330"/>
    </location>
</feature>
<dbReference type="InterPro" id="IPR023267">
    <property type="entry name" value="RCMT"/>
</dbReference>
<dbReference type="RefSeq" id="WP_153124279.1">
    <property type="nucleotide sequence ID" value="NZ_VZCB01000079.1"/>
</dbReference>
<feature type="active site" description="Nucleophile" evidence="6">
    <location>
        <position position="231"/>
    </location>
</feature>
<feature type="binding site" evidence="6">
    <location>
        <position position="178"/>
    </location>
    <ligand>
        <name>S-adenosyl-L-methionine</name>
        <dbReference type="ChEBI" id="CHEBI:59789"/>
    </ligand>
</feature>